<reference evidence="2" key="1">
    <citation type="submission" date="2023-06" db="EMBL/GenBank/DDBJ databases">
        <title>Genome-scale phylogeny and comparative genomics of the fungal order Sordariales.</title>
        <authorList>
            <consortium name="Lawrence Berkeley National Laboratory"/>
            <person name="Hensen N."/>
            <person name="Bonometti L."/>
            <person name="Westerberg I."/>
            <person name="Brannstrom I.O."/>
            <person name="Guillou S."/>
            <person name="Cros-Aarteil S."/>
            <person name="Calhoun S."/>
            <person name="Haridas S."/>
            <person name="Kuo A."/>
            <person name="Mondo S."/>
            <person name="Pangilinan J."/>
            <person name="Riley R."/>
            <person name="Labutti K."/>
            <person name="Andreopoulos B."/>
            <person name="Lipzen A."/>
            <person name="Chen C."/>
            <person name="Yanf M."/>
            <person name="Daum C."/>
            <person name="Ng V."/>
            <person name="Clum A."/>
            <person name="Steindorff A."/>
            <person name="Ohm R."/>
            <person name="Martin F."/>
            <person name="Silar P."/>
            <person name="Natvig D."/>
            <person name="Lalanne C."/>
            <person name="Gautier V."/>
            <person name="Ament-Velasquez S.L."/>
            <person name="Kruys A."/>
            <person name="Hutchinson M.I."/>
            <person name="Powell A.J."/>
            <person name="Barry K."/>
            <person name="Miller A.N."/>
            <person name="Grigoriev I.V."/>
            <person name="Debuchy R."/>
            <person name="Gladieux P."/>
            <person name="Thoren M.H."/>
            <person name="Johannesson H."/>
        </authorList>
    </citation>
    <scope>NUCLEOTIDE SEQUENCE</scope>
    <source>
        <strain evidence="2">SMH4607-1</strain>
    </source>
</reference>
<proteinExistence type="predicted"/>
<accession>A0AA40AA20</accession>
<feature type="compositionally biased region" description="Basic residues" evidence="1">
    <location>
        <begin position="170"/>
        <end position="191"/>
    </location>
</feature>
<evidence type="ECO:0000313" key="3">
    <source>
        <dbReference type="Proteomes" id="UP001172102"/>
    </source>
</evidence>
<dbReference type="Proteomes" id="UP001172102">
    <property type="component" value="Unassembled WGS sequence"/>
</dbReference>
<dbReference type="EMBL" id="JAUKUA010000005">
    <property type="protein sequence ID" value="KAK0712001.1"/>
    <property type="molecule type" value="Genomic_DNA"/>
</dbReference>
<comment type="caution">
    <text evidence="2">The sequence shown here is derived from an EMBL/GenBank/DDBJ whole genome shotgun (WGS) entry which is preliminary data.</text>
</comment>
<evidence type="ECO:0000256" key="1">
    <source>
        <dbReference type="SAM" id="MobiDB-lite"/>
    </source>
</evidence>
<sequence>MALEHDIRSQREELKVLRDLCTSMNERFGAFVSRLALPADGTSIVDLAQVQERVDRLEARAQPELSVARIHTLESEPQAASANTEVASKVLTTATPEQLTIIVATQGQKRKRQDGYPNRRLQSPLSSPEPRMRVPSPEPMTSPRMKYARTSHGESLENGMGSLGVSGSSARRRGSGLKPTTRGRGRIRGRFRGGGAPSEMLEPVNEQTSEPTLNIPEPMEATARHAHADVFAFIRDMNCMSERDLQRLKAYVVGDVPYEFPLFGRKTEGGGRVQLFLKMGGKMSNTIRVGPRDGTLADDATVLQPKDTATATSTNIFECWLSGKGVPDDNGIPDYFVPLGEVYAHTRPRGGDSRTGLDKIASTNYFMFMDICSPARSLWLIYRYEQYPSAKNEHAVKKVPLREPACAVFTNTRVFDIVRVLNHIGKWEAWDKGVLDDDQFKEVVGQGGRVEMMPLFTAPLLVQVEETLKKKWKMDWIGL</sequence>
<keyword evidence="3" id="KW-1185">Reference proteome</keyword>
<name>A0AA40AA20_9PEZI</name>
<protein>
    <submittedName>
        <fullName evidence="2">Uncharacterized protein</fullName>
    </submittedName>
</protein>
<feature type="region of interest" description="Disordered" evidence="1">
    <location>
        <begin position="105"/>
        <end position="211"/>
    </location>
</feature>
<gene>
    <name evidence="2" type="ORF">B0H67DRAFT_555884</name>
</gene>
<organism evidence="2 3">
    <name type="scientific">Lasiosphaeris hirsuta</name>
    <dbReference type="NCBI Taxonomy" id="260670"/>
    <lineage>
        <taxon>Eukaryota</taxon>
        <taxon>Fungi</taxon>
        <taxon>Dikarya</taxon>
        <taxon>Ascomycota</taxon>
        <taxon>Pezizomycotina</taxon>
        <taxon>Sordariomycetes</taxon>
        <taxon>Sordariomycetidae</taxon>
        <taxon>Sordariales</taxon>
        <taxon>Lasiosphaeriaceae</taxon>
        <taxon>Lasiosphaeris</taxon>
    </lineage>
</organism>
<evidence type="ECO:0000313" key="2">
    <source>
        <dbReference type="EMBL" id="KAK0712001.1"/>
    </source>
</evidence>
<dbReference type="AlphaFoldDB" id="A0AA40AA20"/>